<dbReference type="InterPro" id="IPR029016">
    <property type="entry name" value="GAF-like_dom_sf"/>
</dbReference>
<accession>A0A939PNT4</accession>
<dbReference type="EMBL" id="JAGEOJ010000016">
    <property type="protein sequence ID" value="MBO2452479.1"/>
    <property type="molecule type" value="Genomic_DNA"/>
</dbReference>
<dbReference type="InterPro" id="IPR036388">
    <property type="entry name" value="WH-like_DNA-bd_sf"/>
</dbReference>
<keyword evidence="1" id="KW-0805">Transcription regulation</keyword>
<dbReference type="GO" id="GO:0003723">
    <property type="term" value="F:RNA binding"/>
    <property type="evidence" value="ECO:0007669"/>
    <property type="project" value="InterPro"/>
</dbReference>
<dbReference type="AlphaFoldDB" id="A0A939PNT4"/>
<dbReference type="Proteomes" id="UP000669179">
    <property type="component" value="Unassembled WGS sequence"/>
</dbReference>
<proteinExistence type="predicted"/>
<dbReference type="InterPro" id="IPR053842">
    <property type="entry name" value="NikA-like"/>
</dbReference>
<organism evidence="4 5">
    <name type="scientific">Actinomadura barringtoniae</name>
    <dbReference type="NCBI Taxonomy" id="1427535"/>
    <lineage>
        <taxon>Bacteria</taxon>
        <taxon>Bacillati</taxon>
        <taxon>Actinomycetota</taxon>
        <taxon>Actinomycetes</taxon>
        <taxon>Streptosporangiales</taxon>
        <taxon>Thermomonosporaceae</taxon>
        <taxon>Actinomadura</taxon>
    </lineage>
</organism>
<dbReference type="Pfam" id="PF21983">
    <property type="entry name" value="NikA-like"/>
    <property type="match status" value="1"/>
</dbReference>
<evidence type="ECO:0000313" key="5">
    <source>
        <dbReference type="Proteomes" id="UP000669179"/>
    </source>
</evidence>
<name>A0A939PNT4_9ACTN</name>
<gene>
    <name evidence="4" type="ORF">J4573_35685</name>
</gene>
<dbReference type="Gene3D" id="1.10.10.10">
    <property type="entry name" value="Winged helix-like DNA-binding domain superfamily/Winged helix DNA-binding domain"/>
    <property type="match status" value="1"/>
</dbReference>
<evidence type="ECO:0000256" key="1">
    <source>
        <dbReference type="ARBA" id="ARBA00023015"/>
    </source>
</evidence>
<sequence length="312" mass="33025">MITVPLTPRQAAVIQEAAARAGLPVDEYARRAALDRALAYLRVVAAERGRNVNPMPTAGRGAELAALVAARAVEHGKPAALADLCEICPVVMTVTGAAVWLAANSERRVLAYATDAVSQRLDDFQLTLGEGPCVDAWDVGGPVLAEDLRTLEMQARWPAYGPAAIATGAQAVFAFPLRSGAISAGMLQLYRSAAGELSRTQLADALTIADLALDMILARLHRGSAEQGMLPWDGGDGLGAGRAEVYQATGMVAVQLRVGLEDALAELRRYAVERRRTLSEVALDVVARRLRWPVAGATTDPRGPDTEDDHGS</sequence>
<dbReference type="InterPro" id="IPR005561">
    <property type="entry name" value="ANTAR"/>
</dbReference>
<feature type="domain" description="ANTAR" evidence="3">
    <location>
        <begin position="216"/>
        <end position="286"/>
    </location>
</feature>
<comment type="caution">
    <text evidence="4">The sequence shown here is derived from an EMBL/GenBank/DDBJ whole genome shotgun (WGS) entry which is preliminary data.</text>
</comment>
<dbReference type="SUPFAM" id="SSF55781">
    <property type="entry name" value="GAF domain-like"/>
    <property type="match status" value="1"/>
</dbReference>
<keyword evidence="2" id="KW-0804">Transcription</keyword>
<keyword evidence="5" id="KW-1185">Reference proteome</keyword>
<dbReference type="Pfam" id="PF03861">
    <property type="entry name" value="ANTAR"/>
    <property type="match status" value="1"/>
</dbReference>
<evidence type="ECO:0000313" key="4">
    <source>
        <dbReference type="EMBL" id="MBO2452479.1"/>
    </source>
</evidence>
<protein>
    <submittedName>
        <fullName evidence="4">GAF and ANTAR domain-containing protein</fullName>
    </submittedName>
</protein>
<dbReference type="Gene3D" id="3.30.450.40">
    <property type="match status" value="1"/>
</dbReference>
<evidence type="ECO:0000256" key="2">
    <source>
        <dbReference type="ARBA" id="ARBA00023163"/>
    </source>
</evidence>
<dbReference type="SMART" id="SM01012">
    <property type="entry name" value="ANTAR"/>
    <property type="match status" value="1"/>
</dbReference>
<dbReference type="RefSeq" id="WP_208260494.1">
    <property type="nucleotide sequence ID" value="NZ_JAGEOJ010000016.1"/>
</dbReference>
<evidence type="ECO:0000259" key="3">
    <source>
        <dbReference type="SMART" id="SM01012"/>
    </source>
</evidence>
<reference evidence="4" key="1">
    <citation type="submission" date="2021-03" db="EMBL/GenBank/DDBJ databases">
        <authorList>
            <person name="Kanchanasin P."/>
            <person name="Saeng-In P."/>
            <person name="Phongsopitanun W."/>
            <person name="Yuki M."/>
            <person name="Kudo T."/>
            <person name="Ohkuma M."/>
            <person name="Tanasupawat S."/>
        </authorList>
    </citation>
    <scope>NUCLEOTIDE SEQUENCE</scope>
    <source>
        <strain evidence="4">GKU 128</strain>
    </source>
</reference>